<dbReference type="RefSeq" id="XP_008616165.1">
    <property type="nucleotide sequence ID" value="XM_008617943.1"/>
</dbReference>
<proteinExistence type="predicted"/>
<sequence length="502" mass="54079">MTKRVCQRTTSPALPGVVVHGLLEMLGDGRDVTSLLNALPSLTLPPELVALRDLGAAINLADHWPVVHITKIPAKHARLAITALPAFSGIYVDPGIVALAWLDATLPPAMPITLVVSPEELGTCSAFAYTWGDRVTNVIVRGAKMRIDPVPDILARCVNVQSIRIEFYTPVDKYLDALSTKQLHTLQIDALGHDAIDTSVIVAWLQGPRATSLSLTCNSVRDLAALATAIQDCATLSSLRIVDTPGLKEALVTSSSNLHHITSLTLHDEGFNHDVNVGLLRKLDRTKVLSFSLEKDQGLEGDEVATTSVLDALAVCPALTTLSFTNLDVTADRRMTGFWPHLTTVRVRSTDFETPRELAAFVQWLSTSRCLKVVDLSGTTLQTEGLVELMRALPAWMARGLETLSLQGTKLGDDGAAIVAVGLASGKNQRPLTVDLTGNKLSIVSVKLLLATLGACQNVRLHLFTARSDADYSSTIQNLLRLHQLQEVLPGVFRSPSRSTSA</sequence>
<evidence type="ECO:0000313" key="2">
    <source>
        <dbReference type="Proteomes" id="UP000030762"/>
    </source>
</evidence>
<dbReference type="InterPro" id="IPR001611">
    <property type="entry name" value="Leu-rich_rpt"/>
</dbReference>
<reference evidence="1 2" key="1">
    <citation type="submission" date="2012-04" db="EMBL/GenBank/DDBJ databases">
        <title>The Genome Sequence of Saprolegnia declina VS20.</title>
        <authorList>
            <consortium name="The Broad Institute Genome Sequencing Platform"/>
            <person name="Russ C."/>
            <person name="Nusbaum C."/>
            <person name="Tyler B."/>
            <person name="van West P."/>
            <person name="Dieguez-Uribeondo J."/>
            <person name="de Bruijn I."/>
            <person name="Tripathy S."/>
            <person name="Jiang R."/>
            <person name="Young S.K."/>
            <person name="Zeng Q."/>
            <person name="Gargeya S."/>
            <person name="Fitzgerald M."/>
            <person name="Haas B."/>
            <person name="Abouelleil A."/>
            <person name="Alvarado L."/>
            <person name="Arachchi H.M."/>
            <person name="Berlin A."/>
            <person name="Chapman S.B."/>
            <person name="Goldberg J."/>
            <person name="Griggs A."/>
            <person name="Gujja S."/>
            <person name="Hansen M."/>
            <person name="Howarth C."/>
            <person name="Imamovic A."/>
            <person name="Larimer J."/>
            <person name="McCowen C."/>
            <person name="Montmayeur A."/>
            <person name="Murphy C."/>
            <person name="Neiman D."/>
            <person name="Pearson M."/>
            <person name="Priest M."/>
            <person name="Roberts A."/>
            <person name="Saif S."/>
            <person name="Shea T."/>
            <person name="Sisk P."/>
            <person name="Sykes S."/>
            <person name="Wortman J."/>
            <person name="Nusbaum C."/>
            <person name="Birren B."/>
        </authorList>
    </citation>
    <scope>NUCLEOTIDE SEQUENCE [LARGE SCALE GENOMIC DNA]</scope>
    <source>
        <strain evidence="1 2">VS20</strain>
    </source>
</reference>
<dbReference type="Pfam" id="PF13516">
    <property type="entry name" value="LRR_6"/>
    <property type="match status" value="1"/>
</dbReference>
<dbReference type="InParanoid" id="T0RK36"/>
<dbReference type="OrthoDB" id="63324at2759"/>
<dbReference type="InterPro" id="IPR032675">
    <property type="entry name" value="LRR_dom_sf"/>
</dbReference>
<organism evidence="1 2">
    <name type="scientific">Saprolegnia diclina (strain VS20)</name>
    <dbReference type="NCBI Taxonomy" id="1156394"/>
    <lineage>
        <taxon>Eukaryota</taxon>
        <taxon>Sar</taxon>
        <taxon>Stramenopiles</taxon>
        <taxon>Oomycota</taxon>
        <taxon>Saprolegniomycetes</taxon>
        <taxon>Saprolegniales</taxon>
        <taxon>Saprolegniaceae</taxon>
        <taxon>Saprolegnia</taxon>
    </lineage>
</organism>
<evidence type="ECO:0000313" key="1">
    <source>
        <dbReference type="EMBL" id="EQC30312.1"/>
    </source>
</evidence>
<gene>
    <name evidence="1" type="ORF">SDRG_11889</name>
</gene>
<protein>
    <recommendedName>
        <fullName evidence="3">RNI-like protein</fullName>
    </recommendedName>
</protein>
<dbReference type="Gene3D" id="3.80.10.10">
    <property type="entry name" value="Ribonuclease Inhibitor"/>
    <property type="match status" value="1"/>
</dbReference>
<dbReference type="VEuPathDB" id="FungiDB:SDRG_11889"/>
<accession>T0RK36</accession>
<name>T0RK36_SAPDV</name>
<dbReference type="SMART" id="SM00368">
    <property type="entry name" value="LRR_RI"/>
    <property type="match status" value="2"/>
</dbReference>
<dbReference type="Proteomes" id="UP000030762">
    <property type="component" value="Unassembled WGS sequence"/>
</dbReference>
<evidence type="ECO:0008006" key="3">
    <source>
        <dbReference type="Google" id="ProtNLM"/>
    </source>
</evidence>
<dbReference type="SUPFAM" id="SSF52047">
    <property type="entry name" value="RNI-like"/>
    <property type="match status" value="1"/>
</dbReference>
<keyword evidence="2" id="KW-1185">Reference proteome</keyword>
<dbReference type="AlphaFoldDB" id="T0RK36"/>
<dbReference type="EMBL" id="JH767176">
    <property type="protein sequence ID" value="EQC30312.1"/>
    <property type="molecule type" value="Genomic_DNA"/>
</dbReference>
<dbReference type="OMA" id="GAKMRID"/>
<dbReference type="GeneID" id="19952616"/>